<evidence type="ECO:0000313" key="2">
    <source>
        <dbReference type="Proteomes" id="UP001221546"/>
    </source>
</evidence>
<proteinExistence type="predicted"/>
<dbReference type="RefSeq" id="WP_310885061.1">
    <property type="nucleotide sequence ID" value="NZ_CP121646.1"/>
</dbReference>
<protein>
    <submittedName>
        <fullName evidence="1">Uncharacterized protein</fullName>
    </submittedName>
</protein>
<name>A0ABY8JEA5_9BRAD</name>
<dbReference type="Proteomes" id="UP001221546">
    <property type="component" value="Chromosome"/>
</dbReference>
<accession>A0ABY8JEA5</accession>
<gene>
    <name evidence="1" type="ORF">QA636_33255</name>
</gene>
<evidence type="ECO:0000313" key="1">
    <source>
        <dbReference type="EMBL" id="WFU62328.1"/>
    </source>
</evidence>
<reference evidence="1 2" key="1">
    <citation type="submission" date="2023-04" db="EMBL/GenBank/DDBJ databases">
        <title>Australian commercial rhizobial inoculants.</title>
        <authorList>
            <person name="Kohlmeier M.G."/>
            <person name="O'Hara G.W."/>
            <person name="Colombi E."/>
            <person name="Ramsay J.P."/>
            <person name="Terpolilli J."/>
        </authorList>
    </citation>
    <scope>NUCLEOTIDE SEQUENCE [LARGE SCALE GENOMIC DNA]</scope>
    <source>
        <strain evidence="1 2">CB627</strain>
    </source>
</reference>
<keyword evidence="2" id="KW-1185">Reference proteome</keyword>
<organism evidence="1 2">
    <name type="scientific">Bradyrhizobium brasilense</name>
    <dbReference type="NCBI Taxonomy" id="1419277"/>
    <lineage>
        <taxon>Bacteria</taxon>
        <taxon>Pseudomonadati</taxon>
        <taxon>Pseudomonadota</taxon>
        <taxon>Alphaproteobacteria</taxon>
        <taxon>Hyphomicrobiales</taxon>
        <taxon>Nitrobacteraceae</taxon>
        <taxon>Bradyrhizobium</taxon>
    </lineage>
</organism>
<dbReference type="EMBL" id="CP121646">
    <property type="protein sequence ID" value="WFU62328.1"/>
    <property type="molecule type" value="Genomic_DNA"/>
</dbReference>
<sequence length="103" mass="11694">MTPASTVPVPRVPHAEFLYACVQRTIEQDLSGEARFLRSFDRFRSGVENMVDMPERTLSNLLGSLQQNEGRLSKRARDNEFSQLTPDEVTKIEELYQAAFDSG</sequence>